<evidence type="ECO:0000256" key="3">
    <source>
        <dbReference type="PROSITE-ProRule" id="PRU00023"/>
    </source>
</evidence>
<dbReference type="Pfam" id="PF12796">
    <property type="entry name" value="Ank_2"/>
    <property type="match status" value="1"/>
</dbReference>
<name>A0AA88CXS9_FICCA</name>
<dbReference type="AlphaFoldDB" id="A0AA88CXS9"/>
<evidence type="ECO:0000256" key="1">
    <source>
        <dbReference type="ARBA" id="ARBA00022737"/>
    </source>
</evidence>
<dbReference type="SUPFAM" id="SSF48403">
    <property type="entry name" value="Ankyrin repeat"/>
    <property type="match status" value="1"/>
</dbReference>
<dbReference type="Proteomes" id="UP001187192">
    <property type="component" value="Unassembled WGS sequence"/>
</dbReference>
<dbReference type="GO" id="GO:0005886">
    <property type="term" value="C:plasma membrane"/>
    <property type="evidence" value="ECO:0007669"/>
    <property type="project" value="TreeGrafter"/>
</dbReference>
<comment type="caution">
    <text evidence="4">The sequence shown here is derived from an EMBL/GenBank/DDBJ whole genome shotgun (WGS) entry which is preliminary data.</text>
</comment>
<dbReference type="SMART" id="SM00248">
    <property type="entry name" value="ANK"/>
    <property type="match status" value="1"/>
</dbReference>
<keyword evidence="1" id="KW-0677">Repeat</keyword>
<proteinExistence type="predicted"/>
<dbReference type="PANTHER" id="PTHR24186">
    <property type="entry name" value="PROTEIN PHOSPHATASE 1 REGULATORY SUBUNIT"/>
    <property type="match status" value="1"/>
</dbReference>
<organism evidence="4 5">
    <name type="scientific">Ficus carica</name>
    <name type="common">Common fig</name>
    <dbReference type="NCBI Taxonomy" id="3494"/>
    <lineage>
        <taxon>Eukaryota</taxon>
        <taxon>Viridiplantae</taxon>
        <taxon>Streptophyta</taxon>
        <taxon>Embryophyta</taxon>
        <taxon>Tracheophyta</taxon>
        <taxon>Spermatophyta</taxon>
        <taxon>Magnoliopsida</taxon>
        <taxon>eudicotyledons</taxon>
        <taxon>Gunneridae</taxon>
        <taxon>Pentapetalae</taxon>
        <taxon>rosids</taxon>
        <taxon>fabids</taxon>
        <taxon>Rosales</taxon>
        <taxon>Moraceae</taxon>
        <taxon>Ficeae</taxon>
        <taxon>Ficus</taxon>
    </lineage>
</organism>
<reference evidence="4" key="1">
    <citation type="submission" date="2023-07" db="EMBL/GenBank/DDBJ databases">
        <title>draft genome sequence of fig (Ficus carica).</title>
        <authorList>
            <person name="Takahashi T."/>
            <person name="Nishimura K."/>
        </authorList>
    </citation>
    <scope>NUCLEOTIDE SEQUENCE</scope>
</reference>
<evidence type="ECO:0000313" key="4">
    <source>
        <dbReference type="EMBL" id="GMN38978.1"/>
    </source>
</evidence>
<gene>
    <name evidence="4" type="ORF">TIFTF001_008223</name>
</gene>
<keyword evidence="2 3" id="KW-0040">ANK repeat</keyword>
<sequence>MFGSDPVCQLAEIVNKVLEKCGPQILEEKDDFGWIPLHYAAYAGNVEVVELFLKSNSSLAYITDEEGMSALHISSKSGKVGVRNTTEGMP</sequence>
<dbReference type="InterPro" id="IPR036770">
    <property type="entry name" value="Ankyrin_rpt-contain_sf"/>
</dbReference>
<evidence type="ECO:0000313" key="5">
    <source>
        <dbReference type="Proteomes" id="UP001187192"/>
    </source>
</evidence>
<dbReference type="InterPro" id="IPR002110">
    <property type="entry name" value="Ankyrin_rpt"/>
</dbReference>
<feature type="repeat" description="ANK" evidence="3">
    <location>
        <begin position="32"/>
        <end position="64"/>
    </location>
</feature>
<dbReference type="Gene3D" id="1.25.40.20">
    <property type="entry name" value="Ankyrin repeat-containing domain"/>
    <property type="match status" value="1"/>
</dbReference>
<dbReference type="PROSITE" id="PS50297">
    <property type="entry name" value="ANK_REP_REGION"/>
    <property type="match status" value="1"/>
</dbReference>
<protein>
    <submittedName>
        <fullName evidence="4">Uncharacterized protein</fullName>
    </submittedName>
</protein>
<evidence type="ECO:0000256" key="2">
    <source>
        <dbReference type="ARBA" id="ARBA00023043"/>
    </source>
</evidence>
<keyword evidence="5" id="KW-1185">Reference proteome</keyword>
<dbReference type="PANTHER" id="PTHR24186:SF50">
    <property type="entry name" value="ANKYRIN REPEAT-CONTAINING PROTEIN ITN1-LIKE ISOFORM X1"/>
    <property type="match status" value="1"/>
</dbReference>
<dbReference type="EMBL" id="BTGU01000009">
    <property type="protein sequence ID" value="GMN38978.1"/>
    <property type="molecule type" value="Genomic_DNA"/>
</dbReference>
<accession>A0AA88CXS9</accession>
<dbReference type="PROSITE" id="PS50088">
    <property type="entry name" value="ANK_REPEAT"/>
    <property type="match status" value="1"/>
</dbReference>